<dbReference type="GO" id="GO:0005615">
    <property type="term" value="C:extracellular space"/>
    <property type="evidence" value="ECO:0007669"/>
    <property type="project" value="UniProtKB-KW"/>
</dbReference>
<keyword evidence="4 5" id="KW-0472">Membrane</keyword>
<protein>
    <recommendedName>
        <fullName evidence="6">THD domain-containing protein</fullName>
    </recommendedName>
</protein>
<dbReference type="GO" id="GO:0016020">
    <property type="term" value="C:membrane"/>
    <property type="evidence" value="ECO:0007669"/>
    <property type="project" value="UniProtKB-SubCell"/>
</dbReference>
<reference evidence="7" key="3">
    <citation type="submission" date="2023-05" db="EMBL/GenBank/DDBJ databases">
        <authorList>
            <person name="Smith C.H."/>
        </authorList>
    </citation>
    <scope>NUCLEOTIDE SEQUENCE</scope>
    <source>
        <strain evidence="7">CHS0354</strain>
        <tissue evidence="7">Mantle</tissue>
    </source>
</reference>
<dbReference type="Pfam" id="PF00229">
    <property type="entry name" value="TNF"/>
    <property type="match status" value="1"/>
</dbReference>
<comment type="caution">
    <text evidence="7">The sequence shown here is derived from an EMBL/GenBank/DDBJ whole genome shotgun (WGS) entry which is preliminary data.</text>
</comment>
<dbReference type="AlphaFoldDB" id="A0AAE0SEX3"/>
<evidence type="ECO:0000256" key="3">
    <source>
        <dbReference type="ARBA" id="ARBA00022514"/>
    </source>
</evidence>
<comment type="subcellular location">
    <subcellularLocation>
        <location evidence="1">Membrane</location>
    </subcellularLocation>
</comment>
<evidence type="ECO:0000256" key="2">
    <source>
        <dbReference type="ARBA" id="ARBA00008670"/>
    </source>
</evidence>
<keyword evidence="8" id="KW-1185">Reference proteome</keyword>
<evidence type="ECO:0000259" key="6">
    <source>
        <dbReference type="PROSITE" id="PS50049"/>
    </source>
</evidence>
<gene>
    <name evidence="7" type="ORF">CHS0354_038736</name>
</gene>
<comment type="similarity">
    <text evidence="2">Belongs to the tumor necrosis factor family.</text>
</comment>
<reference evidence="7" key="2">
    <citation type="journal article" date="2021" name="Genome Biol. Evol.">
        <title>Developing a high-quality reference genome for a parasitic bivalve with doubly uniparental inheritance (Bivalvia: Unionida).</title>
        <authorList>
            <person name="Smith C.H."/>
        </authorList>
    </citation>
    <scope>NUCLEOTIDE SEQUENCE</scope>
    <source>
        <strain evidence="7">CHS0354</strain>
        <tissue evidence="7">Mantle</tissue>
    </source>
</reference>
<evidence type="ECO:0000256" key="4">
    <source>
        <dbReference type="ARBA" id="ARBA00023136"/>
    </source>
</evidence>
<sequence>MASFSIQCEARSWRICFICLCVLSVFLIFAHLFIVLYLKNQTPTKSSTQIKDLHHLCLECQDLMVHPIDDMESLRNFETNGDNKTCCTKDNLQVKHLVHQFLERNHRISKATEGIDFPKCVDHDKGQKPAGRVIGVDQYQTDEEGHLLKWLNNINGSFQNPGVTFTDGQLEIAETGYYWFHSHVTFNDTIFPSEHFAFLHNVFRRPANYPSEKDMKLTEAVIGRCKLLAGFTDRRSFLRDIAYFKKGDRIIVKVSNPEMLSRTPDDSFLEVHLY</sequence>
<keyword evidence="3" id="KW-0202">Cytokine</keyword>
<reference evidence="7" key="1">
    <citation type="journal article" date="2021" name="Genome Biol. Evol.">
        <title>A High-Quality Reference Genome for a Parasitic Bivalve with Doubly Uniparental Inheritance (Bivalvia: Unionida).</title>
        <authorList>
            <person name="Smith C.H."/>
        </authorList>
    </citation>
    <scope>NUCLEOTIDE SEQUENCE</scope>
    <source>
        <strain evidence="7">CHS0354</strain>
    </source>
</reference>
<keyword evidence="5" id="KW-1133">Transmembrane helix</keyword>
<accession>A0AAE0SEX3</accession>
<dbReference type="EMBL" id="JAEAOA010002251">
    <property type="protein sequence ID" value="KAK3590797.1"/>
    <property type="molecule type" value="Genomic_DNA"/>
</dbReference>
<dbReference type="PROSITE" id="PS50049">
    <property type="entry name" value="THD_2"/>
    <property type="match status" value="1"/>
</dbReference>
<dbReference type="GO" id="GO:0006955">
    <property type="term" value="P:immune response"/>
    <property type="evidence" value="ECO:0007669"/>
    <property type="project" value="InterPro"/>
</dbReference>
<name>A0AAE0SEX3_9BIVA</name>
<dbReference type="InterPro" id="IPR008983">
    <property type="entry name" value="Tumour_necrosis_fac-like_dom"/>
</dbReference>
<evidence type="ECO:0000313" key="7">
    <source>
        <dbReference type="EMBL" id="KAK3590797.1"/>
    </source>
</evidence>
<dbReference type="SUPFAM" id="SSF49842">
    <property type="entry name" value="TNF-like"/>
    <property type="match status" value="1"/>
</dbReference>
<dbReference type="InterPro" id="IPR006052">
    <property type="entry name" value="TNF_dom"/>
</dbReference>
<evidence type="ECO:0000313" key="8">
    <source>
        <dbReference type="Proteomes" id="UP001195483"/>
    </source>
</evidence>
<dbReference type="GO" id="GO:0005164">
    <property type="term" value="F:tumor necrosis factor receptor binding"/>
    <property type="evidence" value="ECO:0007669"/>
    <property type="project" value="InterPro"/>
</dbReference>
<proteinExistence type="inferred from homology"/>
<dbReference type="GO" id="GO:0005125">
    <property type="term" value="F:cytokine activity"/>
    <property type="evidence" value="ECO:0007669"/>
    <property type="project" value="UniProtKB-KW"/>
</dbReference>
<dbReference type="PANTHER" id="PTHR11471">
    <property type="entry name" value="TUMOR NECROSIS FACTOR FAMILY MEMBER"/>
    <property type="match status" value="1"/>
</dbReference>
<dbReference type="Gene3D" id="2.60.120.40">
    <property type="match status" value="1"/>
</dbReference>
<feature type="transmembrane region" description="Helical" evidence="5">
    <location>
        <begin position="12"/>
        <end position="38"/>
    </location>
</feature>
<dbReference type="Proteomes" id="UP001195483">
    <property type="component" value="Unassembled WGS sequence"/>
</dbReference>
<feature type="domain" description="THD" evidence="6">
    <location>
        <begin position="129"/>
        <end position="274"/>
    </location>
</feature>
<keyword evidence="5" id="KW-0812">Transmembrane</keyword>
<organism evidence="7 8">
    <name type="scientific">Potamilus streckersoni</name>
    <dbReference type="NCBI Taxonomy" id="2493646"/>
    <lineage>
        <taxon>Eukaryota</taxon>
        <taxon>Metazoa</taxon>
        <taxon>Spiralia</taxon>
        <taxon>Lophotrochozoa</taxon>
        <taxon>Mollusca</taxon>
        <taxon>Bivalvia</taxon>
        <taxon>Autobranchia</taxon>
        <taxon>Heteroconchia</taxon>
        <taxon>Palaeoheterodonta</taxon>
        <taxon>Unionida</taxon>
        <taxon>Unionoidea</taxon>
        <taxon>Unionidae</taxon>
        <taxon>Ambleminae</taxon>
        <taxon>Lampsilini</taxon>
        <taxon>Potamilus</taxon>
    </lineage>
</organism>
<dbReference type="PANTHER" id="PTHR11471:SF13">
    <property type="entry name" value="TNF FAMILY PROFILE DOMAIN-CONTAINING PROTEIN"/>
    <property type="match status" value="1"/>
</dbReference>
<evidence type="ECO:0000256" key="5">
    <source>
        <dbReference type="SAM" id="Phobius"/>
    </source>
</evidence>
<evidence type="ECO:0000256" key="1">
    <source>
        <dbReference type="ARBA" id="ARBA00004370"/>
    </source>
</evidence>